<name>A0ABN3BB40_9ACTN</name>
<evidence type="ECO:0000256" key="1">
    <source>
        <dbReference type="SAM" id="MobiDB-lite"/>
    </source>
</evidence>
<dbReference type="EMBL" id="BAAAOQ010000002">
    <property type="protein sequence ID" value="GAA2191826.1"/>
    <property type="molecule type" value="Genomic_DNA"/>
</dbReference>
<feature type="region of interest" description="Disordered" evidence="1">
    <location>
        <begin position="99"/>
        <end position="157"/>
    </location>
</feature>
<feature type="region of interest" description="Disordered" evidence="1">
    <location>
        <begin position="1"/>
        <end position="84"/>
    </location>
</feature>
<organism evidence="2 3">
    <name type="scientific">Streptomyces bangladeshensis</name>
    <dbReference type="NCBI Taxonomy" id="295352"/>
    <lineage>
        <taxon>Bacteria</taxon>
        <taxon>Bacillati</taxon>
        <taxon>Actinomycetota</taxon>
        <taxon>Actinomycetes</taxon>
        <taxon>Kitasatosporales</taxon>
        <taxon>Streptomycetaceae</taxon>
        <taxon>Streptomyces</taxon>
    </lineage>
</organism>
<sequence length="157" mass="16866">MGRGLATDQNRLHNHQPDDGAVGKHLKQEILLVRGKAAFKKTTHQGDNPRQEEQAIGSYTEQEERHDASGSGVSSGCKLPYSAGPGLTNQNAALLRAGHRTRHSLSGRTDPGTKPAPGRRRRETEAALKVRCQSRSSVGGVRSASTFSTRTSSPQTT</sequence>
<reference evidence="2 3" key="1">
    <citation type="journal article" date="2019" name="Int. J. Syst. Evol. Microbiol.">
        <title>The Global Catalogue of Microorganisms (GCM) 10K type strain sequencing project: providing services to taxonomists for standard genome sequencing and annotation.</title>
        <authorList>
            <consortium name="The Broad Institute Genomics Platform"/>
            <consortium name="The Broad Institute Genome Sequencing Center for Infectious Disease"/>
            <person name="Wu L."/>
            <person name="Ma J."/>
        </authorList>
    </citation>
    <scope>NUCLEOTIDE SEQUENCE [LARGE SCALE GENOMIC DNA]</scope>
    <source>
        <strain evidence="2 3">JCM 14924</strain>
    </source>
</reference>
<feature type="compositionally biased region" description="Low complexity" evidence="1">
    <location>
        <begin position="134"/>
        <end position="157"/>
    </location>
</feature>
<evidence type="ECO:0000313" key="2">
    <source>
        <dbReference type="EMBL" id="GAA2191826.1"/>
    </source>
</evidence>
<accession>A0ABN3BB40</accession>
<keyword evidence="3" id="KW-1185">Reference proteome</keyword>
<proteinExistence type="predicted"/>
<dbReference type="Proteomes" id="UP001501391">
    <property type="component" value="Unassembled WGS sequence"/>
</dbReference>
<protein>
    <submittedName>
        <fullName evidence="2">Uncharacterized protein</fullName>
    </submittedName>
</protein>
<comment type="caution">
    <text evidence="2">The sequence shown here is derived from an EMBL/GenBank/DDBJ whole genome shotgun (WGS) entry which is preliminary data.</text>
</comment>
<evidence type="ECO:0000313" key="3">
    <source>
        <dbReference type="Proteomes" id="UP001501391"/>
    </source>
</evidence>
<gene>
    <name evidence="2" type="ORF">GCM10009787_06730</name>
</gene>
<feature type="compositionally biased region" description="Basic and acidic residues" evidence="1">
    <location>
        <begin position="15"/>
        <end position="28"/>
    </location>
</feature>